<evidence type="ECO:0000313" key="2">
    <source>
        <dbReference type="Proteomes" id="UP000588604"/>
    </source>
</evidence>
<keyword evidence="2" id="KW-1185">Reference proteome</keyword>
<dbReference type="Pfam" id="PF07606">
    <property type="entry name" value="DUF1569"/>
    <property type="match status" value="1"/>
</dbReference>
<dbReference type="EC" id="3.3.2.12" evidence="1"/>
<sequence>MEIIELQNKLSKLNEDTQGEFGIMSPQHMLEHLTITIKISYNRVKIPDFEPNEKQKAQKQALLETDMDFPIGIKAPGIPAGELMPLRNKNLEEAKEQFIQSIESYYSFFKSSPDELTVHPRFGKMSFSEWEKFHPKHIKHHFKQFGIW</sequence>
<dbReference type="EMBL" id="JACIJO010000001">
    <property type="protein sequence ID" value="MBB6324386.1"/>
    <property type="molecule type" value="Genomic_DNA"/>
</dbReference>
<dbReference type="GO" id="GO:0016491">
    <property type="term" value="F:oxidoreductase activity"/>
    <property type="evidence" value="ECO:0007669"/>
    <property type="project" value="UniProtKB-KW"/>
</dbReference>
<dbReference type="InterPro" id="IPR034660">
    <property type="entry name" value="DinB/YfiT-like"/>
</dbReference>
<proteinExistence type="predicted"/>
<keyword evidence="1" id="KW-0378">Hydrolase</keyword>
<dbReference type="AlphaFoldDB" id="A0A841MJG0"/>
<dbReference type="Gene3D" id="1.20.120.450">
    <property type="entry name" value="dinb family like domain"/>
    <property type="match status" value="1"/>
</dbReference>
<name>A0A841MJG0_9BACT</name>
<dbReference type="GO" id="GO:0016787">
    <property type="term" value="F:hydrolase activity"/>
    <property type="evidence" value="ECO:0007669"/>
    <property type="project" value="UniProtKB-KW"/>
</dbReference>
<accession>A0A841MJG0</accession>
<dbReference type="EC" id="1.2.1.91" evidence="1"/>
<dbReference type="Proteomes" id="UP000588604">
    <property type="component" value="Unassembled WGS sequence"/>
</dbReference>
<evidence type="ECO:0000313" key="1">
    <source>
        <dbReference type="EMBL" id="MBB6324386.1"/>
    </source>
</evidence>
<dbReference type="InterPro" id="IPR011463">
    <property type="entry name" value="DUF1569"/>
</dbReference>
<dbReference type="RefSeq" id="WP_184492374.1">
    <property type="nucleotide sequence ID" value="NZ_JACIJO010000001.1"/>
</dbReference>
<keyword evidence="1" id="KW-0560">Oxidoreductase</keyword>
<comment type="caution">
    <text evidence="1">The sequence shown here is derived from an EMBL/GenBank/DDBJ whole genome shotgun (WGS) entry which is preliminary data.</text>
</comment>
<organism evidence="1 2">
    <name type="scientific">Algoriphagus iocasae</name>
    <dbReference type="NCBI Taxonomy" id="1836499"/>
    <lineage>
        <taxon>Bacteria</taxon>
        <taxon>Pseudomonadati</taxon>
        <taxon>Bacteroidota</taxon>
        <taxon>Cytophagia</taxon>
        <taxon>Cytophagales</taxon>
        <taxon>Cyclobacteriaceae</taxon>
        <taxon>Algoriphagus</taxon>
    </lineage>
</organism>
<protein>
    <submittedName>
        <fullName evidence="1">Oxepin-CoA hydrolase/3-oxo-5,6-dehydrosuberyl-CoA semialdehyde dehydrogenase</fullName>
        <ecNumber evidence="1">1.2.1.91</ecNumber>
        <ecNumber evidence="1">3.3.2.12</ecNumber>
    </submittedName>
</protein>
<gene>
    <name evidence="1" type="ORF">FHS59_000001</name>
</gene>
<reference evidence="1 2" key="1">
    <citation type="submission" date="2020-08" db="EMBL/GenBank/DDBJ databases">
        <title>Genomic Encyclopedia of Type Strains, Phase IV (KMG-IV): sequencing the most valuable type-strain genomes for metagenomic binning, comparative biology and taxonomic classification.</title>
        <authorList>
            <person name="Goeker M."/>
        </authorList>
    </citation>
    <scope>NUCLEOTIDE SEQUENCE [LARGE SCALE GENOMIC DNA]</scope>
    <source>
        <strain evidence="1 2">DSM 102044</strain>
    </source>
</reference>